<protein>
    <submittedName>
        <fullName evidence="1">Uncharacterized protein</fullName>
    </submittedName>
</protein>
<gene>
    <name evidence="1" type="ORF">MVEN_02519600</name>
</gene>
<evidence type="ECO:0000313" key="1">
    <source>
        <dbReference type="EMBL" id="KAF7328899.1"/>
    </source>
</evidence>
<organism evidence="1 2">
    <name type="scientific">Mycena venus</name>
    <dbReference type="NCBI Taxonomy" id="2733690"/>
    <lineage>
        <taxon>Eukaryota</taxon>
        <taxon>Fungi</taxon>
        <taxon>Dikarya</taxon>
        <taxon>Basidiomycota</taxon>
        <taxon>Agaricomycotina</taxon>
        <taxon>Agaricomycetes</taxon>
        <taxon>Agaricomycetidae</taxon>
        <taxon>Agaricales</taxon>
        <taxon>Marasmiineae</taxon>
        <taxon>Mycenaceae</taxon>
        <taxon>Mycena</taxon>
    </lineage>
</organism>
<keyword evidence="2" id="KW-1185">Reference proteome</keyword>
<dbReference type="Proteomes" id="UP000620124">
    <property type="component" value="Unassembled WGS sequence"/>
</dbReference>
<dbReference type="AlphaFoldDB" id="A0A8H7C940"/>
<reference evidence="1" key="1">
    <citation type="submission" date="2020-05" db="EMBL/GenBank/DDBJ databases">
        <title>Mycena genomes resolve the evolution of fungal bioluminescence.</title>
        <authorList>
            <person name="Tsai I.J."/>
        </authorList>
    </citation>
    <scope>NUCLEOTIDE SEQUENCE</scope>
    <source>
        <strain evidence="1">CCC161011</strain>
    </source>
</reference>
<sequence>MTLQLDLNSASAATSGNTYALHWSVDPNNILDGGVTGILLLQEGNPSFGTDYDILDFDTAGQANGTYLVEFTVPWLWSIPATYFFMAYADPVDWGYWDSPSGATPLVYGLSNFFTII</sequence>
<evidence type="ECO:0000313" key="2">
    <source>
        <dbReference type="Proteomes" id="UP000620124"/>
    </source>
</evidence>
<proteinExistence type="predicted"/>
<name>A0A8H7C940_9AGAR</name>
<comment type="caution">
    <text evidence="1">The sequence shown here is derived from an EMBL/GenBank/DDBJ whole genome shotgun (WGS) entry which is preliminary data.</text>
</comment>
<dbReference type="EMBL" id="JACAZI010000034">
    <property type="protein sequence ID" value="KAF7328899.1"/>
    <property type="molecule type" value="Genomic_DNA"/>
</dbReference>
<accession>A0A8H7C940</accession>